<dbReference type="Gene3D" id="3.90.1590.10">
    <property type="entry name" value="glutathione-dependent formaldehyde- activating enzyme (gfa)"/>
    <property type="match status" value="1"/>
</dbReference>
<dbReference type="InterPro" id="IPR011057">
    <property type="entry name" value="Mss4-like_sf"/>
</dbReference>
<gene>
    <name evidence="1" type="ORF">BG57_27590</name>
</gene>
<accession>A0A069P4V6</accession>
<proteinExistence type="predicted"/>
<evidence type="ECO:0000313" key="2">
    <source>
        <dbReference type="Proteomes" id="UP000027439"/>
    </source>
</evidence>
<comment type="caution">
    <text evidence="1">The sequence shown here is derived from an EMBL/GenBank/DDBJ whole genome shotgun (WGS) entry which is preliminary data.</text>
</comment>
<dbReference type="eggNOG" id="COG3791">
    <property type="taxonomic scope" value="Bacteria"/>
</dbReference>
<organism evidence="1 2">
    <name type="scientific">Caballeronia grimmiae</name>
    <dbReference type="NCBI Taxonomy" id="1071679"/>
    <lineage>
        <taxon>Bacteria</taxon>
        <taxon>Pseudomonadati</taxon>
        <taxon>Pseudomonadota</taxon>
        <taxon>Betaproteobacteria</taxon>
        <taxon>Burkholderiales</taxon>
        <taxon>Burkholderiaceae</taxon>
        <taxon>Caballeronia</taxon>
    </lineage>
</organism>
<dbReference type="OrthoDB" id="327703at2"/>
<dbReference type="EMBL" id="JFHE01000006">
    <property type="protein sequence ID" value="KDR35608.1"/>
    <property type="molecule type" value="Genomic_DNA"/>
</dbReference>
<evidence type="ECO:0000313" key="1">
    <source>
        <dbReference type="EMBL" id="KDR35608.1"/>
    </source>
</evidence>
<protein>
    <submittedName>
        <fullName evidence="1">Aldehyde-activating protein</fullName>
    </submittedName>
</protein>
<sequence length="116" mass="12933">MNHPDVYRARCICGCVRFTLSGEPAGVGYGGHVIPVDAFVLWTQEALRVTRGVNDIGAYRTDPRESRHWCKSCGAYLFTEHPRLGLVDVDASILGDARCEEAVRLMNDMRIGYRSS</sequence>
<reference evidence="1 2" key="1">
    <citation type="submission" date="2014-03" db="EMBL/GenBank/DDBJ databases">
        <title>Draft Genome Sequences of Four Burkholderia Strains.</title>
        <authorList>
            <person name="Liu X.Y."/>
            <person name="Li C.X."/>
            <person name="Xu J.H."/>
        </authorList>
    </citation>
    <scope>NUCLEOTIDE SEQUENCE [LARGE SCALE GENOMIC DNA]</scope>
    <source>
        <strain evidence="1 2">R27</strain>
    </source>
</reference>
<dbReference type="SUPFAM" id="SSF51316">
    <property type="entry name" value="Mss4-like"/>
    <property type="match status" value="1"/>
</dbReference>
<dbReference type="Proteomes" id="UP000027439">
    <property type="component" value="Unassembled WGS sequence"/>
</dbReference>
<name>A0A069P4V6_9BURK</name>
<dbReference type="AlphaFoldDB" id="A0A069P4V6"/>
<dbReference type="STRING" id="1071679.BG57_27590"/>
<dbReference type="RefSeq" id="WP_152562553.1">
    <property type="nucleotide sequence ID" value="NZ_BMEG01000007.1"/>
</dbReference>